<protein>
    <submittedName>
        <fullName evidence="1">Uncharacterized protein</fullName>
    </submittedName>
</protein>
<name>A0A1D6KY96_MAIZE</name>
<dbReference type="PANTHER" id="PTHR33598">
    <property type="entry name" value="OS02G0833400 PROTEIN"/>
    <property type="match status" value="1"/>
</dbReference>
<accession>A0A1D6KY96</accession>
<gene>
    <name evidence="1" type="ORF">ZEAMMB73_Zm00001d033366</name>
</gene>
<dbReference type="Pfam" id="PF05542">
    <property type="entry name" value="DUF760"/>
    <property type="match status" value="1"/>
</dbReference>
<dbReference type="InterPro" id="IPR008479">
    <property type="entry name" value="DUF760"/>
</dbReference>
<dbReference type="PANTHER" id="PTHR33598:SF2">
    <property type="entry name" value="MAR-BINDING FILAMENT-LIKE PROTEIN"/>
    <property type="match status" value="1"/>
</dbReference>
<organism evidence="1">
    <name type="scientific">Zea mays</name>
    <name type="common">Maize</name>
    <dbReference type="NCBI Taxonomy" id="4577"/>
    <lineage>
        <taxon>Eukaryota</taxon>
        <taxon>Viridiplantae</taxon>
        <taxon>Streptophyta</taxon>
        <taxon>Embryophyta</taxon>
        <taxon>Tracheophyta</taxon>
        <taxon>Spermatophyta</taxon>
        <taxon>Magnoliopsida</taxon>
        <taxon>Liliopsida</taxon>
        <taxon>Poales</taxon>
        <taxon>Poaceae</taxon>
        <taxon>PACMAD clade</taxon>
        <taxon>Panicoideae</taxon>
        <taxon>Andropogonodae</taxon>
        <taxon>Andropogoneae</taxon>
        <taxon>Tripsacinae</taxon>
        <taxon>Zea</taxon>
    </lineage>
</organism>
<dbReference type="AlphaFoldDB" id="A0A1D6KY96"/>
<sequence length="190" mass="20819">MPTAYSLRAPPSASQQRLRLPLPPPPPPLPFCPGGGAARRRRGVGVASASASPFDELHARGRPVHGPSKKSMLWNLIQDIEPLDLSVIQKDVAPETVDAMKRTISGMLGLLPSDQFRVIVEALWNPFFKLLVSSIMTGYIFYSPIFSMMVVVKSISETWLHNQTHVCLSCCSVWNSESTSVTCISQLNGM</sequence>
<reference evidence="1" key="1">
    <citation type="submission" date="2015-12" db="EMBL/GenBank/DDBJ databases">
        <title>Update maize B73 reference genome by single molecule sequencing technologies.</title>
        <authorList>
            <consortium name="Maize Genome Sequencing Project"/>
            <person name="Ware D."/>
        </authorList>
    </citation>
    <scope>NUCLEOTIDE SEQUENCE [LARGE SCALE GENOMIC DNA]</scope>
    <source>
        <tissue evidence="1">Seedling</tissue>
    </source>
</reference>
<proteinExistence type="predicted"/>
<dbReference type="EMBL" id="CM007647">
    <property type="protein sequence ID" value="ONM07412.1"/>
    <property type="molecule type" value="Genomic_DNA"/>
</dbReference>
<dbReference type="ExpressionAtlas" id="A0A1D6KY96">
    <property type="expression patterns" value="baseline and differential"/>
</dbReference>
<evidence type="ECO:0000313" key="1">
    <source>
        <dbReference type="EMBL" id="ONM07412.1"/>
    </source>
</evidence>